<feature type="region of interest" description="Disordered" evidence="6">
    <location>
        <begin position="242"/>
        <end position="264"/>
    </location>
</feature>
<keyword evidence="3" id="KW-0560">Oxidoreductase</keyword>
<feature type="domain" description="Thioredoxin-like fold" evidence="8">
    <location>
        <begin position="87"/>
        <end position="247"/>
    </location>
</feature>
<dbReference type="PANTHER" id="PTHR13887">
    <property type="entry name" value="GLUTATHIONE S-TRANSFERASE KAPPA"/>
    <property type="match status" value="1"/>
</dbReference>
<dbReference type="SUPFAM" id="SSF52833">
    <property type="entry name" value="Thioredoxin-like"/>
    <property type="match status" value="1"/>
</dbReference>
<organism evidence="9 10">
    <name type="scientific">Actinomadura yumaensis</name>
    <dbReference type="NCBI Taxonomy" id="111807"/>
    <lineage>
        <taxon>Bacteria</taxon>
        <taxon>Bacillati</taxon>
        <taxon>Actinomycetota</taxon>
        <taxon>Actinomycetes</taxon>
        <taxon>Streptosporangiales</taxon>
        <taxon>Thermomonosporaceae</taxon>
        <taxon>Actinomadura</taxon>
    </lineage>
</organism>
<evidence type="ECO:0000256" key="4">
    <source>
        <dbReference type="ARBA" id="ARBA00023157"/>
    </source>
</evidence>
<dbReference type="Gene3D" id="3.40.30.10">
    <property type="entry name" value="Glutaredoxin"/>
    <property type="match status" value="1"/>
</dbReference>
<reference evidence="10" key="1">
    <citation type="journal article" date="2019" name="Int. J. Syst. Evol. Microbiol.">
        <title>The Global Catalogue of Microorganisms (GCM) 10K type strain sequencing project: providing services to taxonomists for standard genome sequencing and annotation.</title>
        <authorList>
            <consortium name="The Broad Institute Genomics Platform"/>
            <consortium name="The Broad Institute Genome Sequencing Center for Infectious Disease"/>
            <person name="Wu L."/>
            <person name="Ma J."/>
        </authorList>
    </citation>
    <scope>NUCLEOTIDE SEQUENCE [LARGE SCALE GENOMIC DNA]</scope>
    <source>
        <strain evidence="10">JCM 3369</strain>
    </source>
</reference>
<keyword evidence="4" id="KW-1015">Disulfide bond</keyword>
<dbReference type="Proteomes" id="UP001596380">
    <property type="component" value="Unassembled WGS sequence"/>
</dbReference>
<dbReference type="InterPro" id="IPR036249">
    <property type="entry name" value="Thioredoxin-like_sf"/>
</dbReference>
<keyword evidence="7" id="KW-0472">Membrane</keyword>
<comment type="similarity">
    <text evidence="1">Belongs to the thioredoxin family. DsbA subfamily.</text>
</comment>
<sequence length="264" mass="27567">MSNAGRERSARDRLAERRAADAARRRKQRLLLVVLGAVAAAAVAVVVVTVVVRQGDDDPGPSYGGALAPTARQPDGSVAMAAAGVTAPVLEVYEDFQCPACRHLEDTLGATIKELAAQGKAKVVYRPFQLFRQEPLKSNSRRAANAAECAPADRWVQYHDRIYGHQPPEGDKGFSNADLIEWAGKAGIAGDPFARCVNGGQRLAAVDRAGAHAQQAGVTGTPHLALNGAKIADEALASPDALRKAVQDAGRNAPAPGGSASPSR</sequence>
<protein>
    <submittedName>
        <fullName evidence="9">DsbA family protein</fullName>
    </submittedName>
</protein>
<keyword evidence="2" id="KW-0732">Signal</keyword>
<name>A0ABW2CWU2_9ACTN</name>
<dbReference type="InterPro" id="IPR012336">
    <property type="entry name" value="Thioredoxin-like_fold"/>
</dbReference>
<evidence type="ECO:0000256" key="6">
    <source>
        <dbReference type="SAM" id="MobiDB-lite"/>
    </source>
</evidence>
<evidence type="ECO:0000256" key="2">
    <source>
        <dbReference type="ARBA" id="ARBA00022729"/>
    </source>
</evidence>
<keyword evidence="7" id="KW-1133">Transmembrane helix</keyword>
<dbReference type="PANTHER" id="PTHR13887:SF14">
    <property type="entry name" value="DISULFIDE BOND FORMATION PROTEIN D"/>
    <property type="match status" value="1"/>
</dbReference>
<evidence type="ECO:0000256" key="7">
    <source>
        <dbReference type="SAM" id="Phobius"/>
    </source>
</evidence>
<gene>
    <name evidence="9" type="ORF">ACFQKB_41400</name>
</gene>
<evidence type="ECO:0000313" key="9">
    <source>
        <dbReference type="EMBL" id="MFC6886274.1"/>
    </source>
</evidence>
<dbReference type="Pfam" id="PF13462">
    <property type="entry name" value="Thioredoxin_4"/>
    <property type="match status" value="1"/>
</dbReference>
<dbReference type="EMBL" id="JBHSXS010000050">
    <property type="protein sequence ID" value="MFC6886274.1"/>
    <property type="molecule type" value="Genomic_DNA"/>
</dbReference>
<keyword evidence="5" id="KW-0676">Redox-active center</keyword>
<feature type="transmembrane region" description="Helical" evidence="7">
    <location>
        <begin position="30"/>
        <end position="52"/>
    </location>
</feature>
<proteinExistence type="inferred from homology"/>
<comment type="caution">
    <text evidence="9">The sequence shown here is derived from an EMBL/GenBank/DDBJ whole genome shotgun (WGS) entry which is preliminary data.</text>
</comment>
<evidence type="ECO:0000256" key="1">
    <source>
        <dbReference type="ARBA" id="ARBA00005791"/>
    </source>
</evidence>
<evidence type="ECO:0000256" key="5">
    <source>
        <dbReference type="ARBA" id="ARBA00023284"/>
    </source>
</evidence>
<accession>A0ABW2CWU2</accession>
<keyword evidence="10" id="KW-1185">Reference proteome</keyword>
<evidence type="ECO:0000313" key="10">
    <source>
        <dbReference type="Proteomes" id="UP001596380"/>
    </source>
</evidence>
<dbReference type="CDD" id="cd02972">
    <property type="entry name" value="DsbA_family"/>
    <property type="match status" value="1"/>
</dbReference>
<keyword evidence="7" id="KW-0812">Transmembrane</keyword>
<evidence type="ECO:0000259" key="8">
    <source>
        <dbReference type="Pfam" id="PF13462"/>
    </source>
</evidence>
<dbReference type="RefSeq" id="WP_160819028.1">
    <property type="nucleotide sequence ID" value="NZ_JBHSXS010000050.1"/>
</dbReference>
<evidence type="ECO:0000256" key="3">
    <source>
        <dbReference type="ARBA" id="ARBA00023002"/>
    </source>
</evidence>